<dbReference type="SUPFAM" id="SSF53756">
    <property type="entry name" value="UDP-Glycosyltransferase/glycogen phosphorylase"/>
    <property type="match status" value="1"/>
</dbReference>
<dbReference type="InterPro" id="IPR029044">
    <property type="entry name" value="Nucleotide-diphossugar_trans"/>
</dbReference>
<dbReference type="PANTHER" id="PTHR37316:SF3">
    <property type="entry name" value="TEICHOIC ACID GLYCEROL-PHOSPHATE TRANSFERASE"/>
    <property type="match status" value="1"/>
</dbReference>
<sequence>MPSSQAQPLVSVIVIVYNDAARLPRAVASALGQSLRGLEVLIVDDCSTDDSFAVARRLEQENPGRVRALRLPANSGGCGAPRNHGVAEARGEYVMFLDSDDELAEHAARNLYEAGSRTGADLVSGLSVRRFLGNRYGKTDAWYPWIYSRTRTLESIAELPDLLVWDTLSTNKAYRRTFLAEHALTFPVGILYEDLLFSSQAYLAAERITLIPNRVYWWDVAPPTKGERSLSNRRHEIRNFTDRLEIHRRIDAMLADRGMVELKYRKDVKFLKHDLVLHLRDLPFLPEDFRKEFAEHARGYLAGLAPEAYEEVGSPQRICAYLLGQDDWDNLLPAVDTLINRDKLAAPLTEQDGRVYFCADHLDDPEGRKVLDVTAHGYHAAPLRKLFLRNRLTHYAAGPQGVELAGRIVNPLGRIPADAKLAARLEFSPRRKGLKSFTFPVADVRHDGDGIAWRATADLARRLRPLGILDAVWDVRCVLTANGERTTTRLTVGDLDLASAAAPAVRPRLTRLTGDRLAPHATARGHLAFEIAAEGAAARRGTDLVERALRGEASALANTAADRARRTARGALQLKRTLNNGDTKLKVYHRLLQRLPVVKGQVVFESQQGRQFSDSPRAVYEELVRRGAPMKPVWSYAKSTEGFPSGAALVRRWSWKYLRALAQAEFWVDNQGYPYRLRKRPETTYIQTWHGSALKKMGFDLASLKRQTPVQQAEYLSGLNRFDHFVVRSEHDVRTLAPAYRIGEERLLRVGYPRNDVLLREDAGKDRQLAGELGIDLTKPVVLYAPTFRADARGRVRAFELPFDVEEFAERFGDRLTLLVRCHYLNRVVLPPSVRGRVIDVSEVQDVTPLYLLSDALITDYSSLMFDYALLDRPMLFFAHDWEEYAEDVRGTYFDLLREAPGPVLRDAGELYAALDELEATGKEYADRRREFAAAYGEYDRGDAAARIADLMFGPAPAAARPGHDEQDQQEREAGR</sequence>
<dbReference type="Proteomes" id="UP001499987">
    <property type="component" value="Unassembled WGS sequence"/>
</dbReference>
<dbReference type="SUPFAM" id="SSF53448">
    <property type="entry name" value="Nucleotide-diphospho-sugar transferases"/>
    <property type="match status" value="1"/>
</dbReference>
<feature type="compositionally biased region" description="Basic and acidic residues" evidence="7">
    <location>
        <begin position="962"/>
        <end position="976"/>
    </location>
</feature>
<accession>A0ABN1T7X0</accession>
<evidence type="ECO:0000259" key="8">
    <source>
        <dbReference type="Pfam" id="PF00535"/>
    </source>
</evidence>
<dbReference type="PANTHER" id="PTHR37316">
    <property type="entry name" value="TEICHOIC ACID GLYCEROL-PHOSPHATE PRIMASE"/>
    <property type="match status" value="1"/>
</dbReference>
<proteinExistence type="inferred from homology"/>
<keyword evidence="10" id="KW-1185">Reference proteome</keyword>
<comment type="subcellular location">
    <subcellularLocation>
        <location evidence="1">Cell membrane</location>
        <topology evidence="1">Peripheral membrane protein</topology>
    </subcellularLocation>
</comment>
<evidence type="ECO:0000313" key="9">
    <source>
        <dbReference type="EMBL" id="GAA1069232.1"/>
    </source>
</evidence>
<dbReference type="CDD" id="cd00761">
    <property type="entry name" value="Glyco_tranf_GTA_type"/>
    <property type="match status" value="1"/>
</dbReference>
<evidence type="ECO:0000256" key="1">
    <source>
        <dbReference type="ARBA" id="ARBA00004202"/>
    </source>
</evidence>
<protein>
    <recommendedName>
        <fullName evidence="8">Glycosyltransferase 2-like domain-containing protein</fullName>
    </recommendedName>
</protein>
<dbReference type="InterPro" id="IPR051612">
    <property type="entry name" value="Teichoic_Acid_Biosynth"/>
</dbReference>
<dbReference type="Gene3D" id="3.90.550.10">
    <property type="entry name" value="Spore Coat Polysaccharide Biosynthesis Protein SpsA, Chain A"/>
    <property type="match status" value="1"/>
</dbReference>
<reference evidence="9 10" key="1">
    <citation type="journal article" date="2019" name="Int. J. Syst. Evol. Microbiol.">
        <title>The Global Catalogue of Microorganisms (GCM) 10K type strain sequencing project: providing services to taxonomists for standard genome sequencing and annotation.</title>
        <authorList>
            <consortium name="The Broad Institute Genomics Platform"/>
            <consortium name="The Broad Institute Genome Sequencing Center for Infectious Disease"/>
            <person name="Wu L."/>
            <person name="Ma J."/>
        </authorList>
    </citation>
    <scope>NUCLEOTIDE SEQUENCE [LARGE SCALE GENOMIC DNA]</scope>
    <source>
        <strain evidence="9 10">JCM 13002</strain>
    </source>
</reference>
<keyword evidence="3" id="KW-1003">Cell membrane</keyword>
<dbReference type="Gene3D" id="3.40.50.12580">
    <property type="match status" value="1"/>
</dbReference>
<evidence type="ECO:0000256" key="3">
    <source>
        <dbReference type="ARBA" id="ARBA00022475"/>
    </source>
</evidence>
<evidence type="ECO:0000256" key="5">
    <source>
        <dbReference type="ARBA" id="ARBA00022944"/>
    </source>
</evidence>
<keyword evidence="5" id="KW-0777">Teichoic acid biosynthesis</keyword>
<dbReference type="InterPro" id="IPR043148">
    <property type="entry name" value="TagF_C"/>
</dbReference>
<evidence type="ECO:0000256" key="6">
    <source>
        <dbReference type="ARBA" id="ARBA00023136"/>
    </source>
</evidence>
<feature type="domain" description="Glycosyltransferase 2-like" evidence="8">
    <location>
        <begin position="11"/>
        <end position="178"/>
    </location>
</feature>
<dbReference type="InterPro" id="IPR043149">
    <property type="entry name" value="TagF_N"/>
</dbReference>
<gene>
    <name evidence="9" type="ORF">GCM10009663_00690</name>
</gene>
<dbReference type="Pfam" id="PF04464">
    <property type="entry name" value="Glyphos_transf"/>
    <property type="match status" value="1"/>
</dbReference>
<dbReference type="Gene3D" id="3.40.50.11820">
    <property type="match status" value="1"/>
</dbReference>
<dbReference type="Pfam" id="PF00535">
    <property type="entry name" value="Glycos_transf_2"/>
    <property type="match status" value="1"/>
</dbReference>
<feature type="region of interest" description="Disordered" evidence="7">
    <location>
        <begin position="955"/>
        <end position="976"/>
    </location>
</feature>
<evidence type="ECO:0000256" key="4">
    <source>
        <dbReference type="ARBA" id="ARBA00022679"/>
    </source>
</evidence>
<dbReference type="EMBL" id="BAAALD010000001">
    <property type="protein sequence ID" value="GAA1069232.1"/>
    <property type="molecule type" value="Genomic_DNA"/>
</dbReference>
<evidence type="ECO:0000313" key="10">
    <source>
        <dbReference type="Proteomes" id="UP001499987"/>
    </source>
</evidence>
<dbReference type="RefSeq" id="WP_344621395.1">
    <property type="nucleotide sequence ID" value="NZ_BAAALD010000001.1"/>
</dbReference>
<comment type="similarity">
    <text evidence="2">Belongs to the CDP-glycerol glycerophosphotransferase family.</text>
</comment>
<keyword evidence="6" id="KW-0472">Membrane</keyword>
<dbReference type="InterPro" id="IPR001173">
    <property type="entry name" value="Glyco_trans_2-like"/>
</dbReference>
<evidence type="ECO:0000256" key="2">
    <source>
        <dbReference type="ARBA" id="ARBA00010488"/>
    </source>
</evidence>
<comment type="caution">
    <text evidence="9">The sequence shown here is derived from an EMBL/GenBank/DDBJ whole genome shotgun (WGS) entry which is preliminary data.</text>
</comment>
<organism evidence="9 10">
    <name type="scientific">Kitasatospora arboriphila</name>
    <dbReference type="NCBI Taxonomy" id="258052"/>
    <lineage>
        <taxon>Bacteria</taxon>
        <taxon>Bacillati</taxon>
        <taxon>Actinomycetota</taxon>
        <taxon>Actinomycetes</taxon>
        <taxon>Kitasatosporales</taxon>
        <taxon>Streptomycetaceae</taxon>
        <taxon>Kitasatospora</taxon>
    </lineage>
</organism>
<dbReference type="InterPro" id="IPR007554">
    <property type="entry name" value="Glycerophosphate_synth"/>
</dbReference>
<keyword evidence="4" id="KW-0808">Transferase</keyword>
<evidence type="ECO:0000256" key="7">
    <source>
        <dbReference type="SAM" id="MobiDB-lite"/>
    </source>
</evidence>
<name>A0ABN1T7X0_9ACTN</name>